<comment type="caution">
    <text evidence="1">The sequence shown here is derived from an EMBL/GenBank/DDBJ whole genome shotgun (WGS) entry which is preliminary data.</text>
</comment>
<protein>
    <submittedName>
        <fullName evidence="1">Uncharacterized protein</fullName>
    </submittedName>
</protein>
<organism evidence="1 2">
    <name type="scientific">Platanthera zijinensis</name>
    <dbReference type="NCBI Taxonomy" id="2320716"/>
    <lineage>
        <taxon>Eukaryota</taxon>
        <taxon>Viridiplantae</taxon>
        <taxon>Streptophyta</taxon>
        <taxon>Embryophyta</taxon>
        <taxon>Tracheophyta</taxon>
        <taxon>Spermatophyta</taxon>
        <taxon>Magnoliopsida</taxon>
        <taxon>Liliopsida</taxon>
        <taxon>Asparagales</taxon>
        <taxon>Orchidaceae</taxon>
        <taxon>Orchidoideae</taxon>
        <taxon>Orchideae</taxon>
        <taxon>Orchidinae</taxon>
        <taxon>Platanthera</taxon>
    </lineage>
</organism>
<dbReference type="Proteomes" id="UP001418222">
    <property type="component" value="Unassembled WGS sequence"/>
</dbReference>
<accession>A0AAP0GDZ4</accession>
<evidence type="ECO:0000313" key="1">
    <source>
        <dbReference type="EMBL" id="KAK8954263.1"/>
    </source>
</evidence>
<proteinExistence type="predicted"/>
<reference evidence="1 2" key="1">
    <citation type="journal article" date="2022" name="Nat. Plants">
        <title>Genomes of leafy and leafless Platanthera orchids illuminate the evolution of mycoheterotrophy.</title>
        <authorList>
            <person name="Li M.H."/>
            <person name="Liu K.W."/>
            <person name="Li Z."/>
            <person name="Lu H.C."/>
            <person name="Ye Q.L."/>
            <person name="Zhang D."/>
            <person name="Wang J.Y."/>
            <person name="Li Y.F."/>
            <person name="Zhong Z.M."/>
            <person name="Liu X."/>
            <person name="Yu X."/>
            <person name="Liu D.K."/>
            <person name="Tu X.D."/>
            <person name="Liu B."/>
            <person name="Hao Y."/>
            <person name="Liao X.Y."/>
            <person name="Jiang Y.T."/>
            <person name="Sun W.H."/>
            <person name="Chen J."/>
            <person name="Chen Y.Q."/>
            <person name="Ai Y."/>
            <person name="Zhai J.W."/>
            <person name="Wu S.S."/>
            <person name="Zhou Z."/>
            <person name="Hsiao Y.Y."/>
            <person name="Wu W.L."/>
            <person name="Chen Y.Y."/>
            <person name="Lin Y.F."/>
            <person name="Hsu J.L."/>
            <person name="Li C.Y."/>
            <person name="Wang Z.W."/>
            <person name="Zhao X."/>
            <person name="Zhong W.Y."/>
            <person name="Ma X.K."/>
            <person name="Ma L."/>
            <person name="Huang J."/>
            <person name="Chen G.Z."/>
            <person name="Huang M.Z."/>
            <person name="Huang L."/>
            <person name="Peng D.H."/>
            <person name="Luo Y.B."/>
            <person name="Zou S.Q."/>
            <person name="Chen S.P."/>
            <person name="Lan S."/>
            <person name="Tsai W.C."/>
            <person name="Van de Peer Y."/>
            <person name="Liu Z.J."/>
        </authorList>
    </citation>
    <scope>NUCLEOTIDE SEQUENCE [LARGE SCALE GENOMIC DNA]</scope>
    <source>
        <strain evidence="1">Lor287</strain>
    </source>
</reference>
<keyword evidence="2" id="KW-1185">Reference proteome</keyword>
<name>A0AAP0GDZ4_9ASPA</name>
<dbReference type="EMBL" id="JBBWWQ010000002">
    <property type="protein sequence ID" value="KAK8954263.1"/>
    <property type="molecule type" value="Genomic_DNA"/>
</dbReference>
<evidence type="ECO:0000313" key="2">
    <source>
        <dbReference type="Proteomes" id="UP001418222"/>
    </source>
</evidence>
<gene>
    <name evidence="1" type="ORF">KSP39_PZI001895</name>
</gene>
<dbReference type="AlphaFoldDB" id="A0AAP0GDZ4"/>
<sequence>MGIEKTIYRSELYAGKSGDRSMDATASGASSSVSYHNLIDQPLSLVTPLQQILQRCQRHCFGNAHPGEFPLATSPFIVLHILTSCDLNPGDLARLEASNNFHKISMRELRMALMRIGGRGRQHAFGVVVDEEERPGV</sequence>